<evidence type="ECO:0000313" key="5">
    <source>
        <dbReference type="EMBL" id="EFM82518.1"/>
    </source>
</evidence>
<dbReference type="InterPro" id="IPR009459">
    <property type="entry name" value="MucBP_dom"/>
</dbReference>
<feature type="compositionally biased region" description="Polar residues" evidence="2">
    <location>
        <begin position="65"/>
        <end position="89"/>
    </location>
</feature>
<reference evidence="6" key="1">
    <citation type="submission" date="2010-07" db="EMBL/GenBank/DDBJ databases">
        <authorList>
            <person name="Weinstock G."/>
            <person name="Sodergren E."/>
            <person name="Clifton S."/>
            <person name="Fulton L."/>
            <person name="Fulton B."/>
            <person name="Courtney L."/>
            <person name="Fronick C."/>
            <person name="Harrison M."/>
            <person name="Strong C."/>
            <person name="Farmer C."/>
            <person name="Delahaunty K."/>
            <person name="Markovic C."/>
            <person name="Hall O."/>
            <person name="Minx P."/>
            <person name="Tomlinson C."/>
            <person name="Mitreva M."/>
            <person name="Hou S."/>
            <person name="Chen J."/>
            <person name="Wollam A."/>
            <person name="Pepin K.H."/>
            <person name="Johnson M."/>
            <person name="Bhonagiri V."/>
            <person name="Zhang X."/>
            <person name="Suruliraj S."/>
            <person name="Warren W."/>
            <person name="Chinwalla A."/>
            <person name="Mardis E.R."/>
            <person name="Wilson R.K."/>
        </authorList>
    </citation>
    <scope>NUCLEOTIDE SEQUENCE [LARGE SCALE GENOMIC DNA]</scope>
    <source>
        <strain evidence="6">TX4248</strain>
    </source>
</reference>
<feature type="signal peptide" evidence="3">
    <location>
        <begin position="1"/>
        <end position="26"/>
    </location>
</feature>
<sequence>MRNKQSLVFLASSLFLLLLAPITSEAISNPSTNINEVNREIVEESANDQATSAPSHSETLEQEPSLETTTTTDNHPAETDQSTATLEPSEQQKDDDNSATESAIVEPQPRMLAAPYATSLPDDPNIIPIDKVFQEPIGNATSILEGGKLLQLNPAVKSQKGAIWSKKPISLLSDFTFKSYLYLGNEYANAGDGMTFTLTNDPRMSTTPQEVIGSPGMGIGAYSTKAGQPYVRNALSIEFDTYKNTGSSNRMDREISQDKGNGHLAFVTPKANNNSYTGEHSGVTVAPTYLSNGTWRMLTVHWNAATKALTYDLEGVDTNTYVVSDLNAQFGATTVYWGFTSSTGGKYQENALAMTQIPTNVTSQAALSVNGQEFSSAVEAVKNDQVRLRNTLNIDNDFIEDRQPQVSIDLPDELAYEENSLTIDGKKVAAKDLTQTGNHLTIALNDYLVLKKDMIIELKTTLQDNTPEKVLTMNFDYYEEGTLLQKSNNVTITIPKPTEKTVTVFYKDAEGKDIAPPKSVTGKIGAPYQEKPLDISGYVFTKDSGNAEGTMTEETKDIYFYYRLGELYFKEAPKQITFGTEKIRNQPLIKLGHPTEGLKVVDERNANNWRLQLKQTQPLTNDSIVMPDVFSFVSTAGSSQITNEAITLLESNQKGETDLTALLDESKQQGIQINVPVAYQRVGTFKARLSWALEDVPGN</sequence>
<feature type="compositionally biased region" description="Polar residues" evidence="2">
    <location>
        <begin position="47"/>
        <end position="57"/>
    </location>
</feature>
<keyword evidence="1" id="KW-0677">Repeat</keyword>
<feature type="domain" description="MucBP" evidence="4">
    <location>
        <begin position="501"/>
        <end position="563"/>
    </location>
</feature>
<evidence type="ECO:0000313" key="6">
    <source>
        <dbReference type="Proteomes" id="UP000004846"/>
    </source>
</evidence>
<dbReference type="Gene3D" id="3.10.20.320">
    <property type="entry name" value="Putative peptidoglycan bound protein (lpxtg motif)"/>
    <property type="match status" value="1"/>
</dbReference>
<dbReference type="CDD" id="cd01951">
    <property type="entry name" value="lectin_L-type"/>
    <property type="match status" value="1"/>
</dbReference>
<protein>
    <submittedName>
        <fullName evidence="5">MucBP domain protein</fullName>
    </submittedName>
</protein>
<evidence type="ECO:0000256" key="1">
    <source>
        <dbReference type="ARBA" id="ARBA00022737"/>
    </source>
</evidence>
<dbReference type="InterPro" id="IPR013320">
    <property type="entry name" value="ConA-like_dom_sf"/>
</dbReference>
<name>A0A125W5K9_ENTFL</name>
<dbReference type="Pfam" id="PF06458">
    <property type="entry name" value="MucBP"/>
    <property type="match status" value="1"/>
</dbReference>
<comment type="caution">
    <text evidence="5">The sequence shown here is derived from an EMBL/GenBank/DDBJ whole genome shotgun (WGS) entry which is preliminary data.</text>
</comment>
<evidence type="ECO:0000256" key="2">
    <source>
        <dbReference type="SAM" id="MobiDB-lite"/>
    </source>
</evidence>
<organism evidence="5 6">
    <name type="scientific">Enterococcus faecalis TX4248</name>
    <dbReference type="NCBI Taxonomy" id="749495"/>
    <lineage>
        <taxon>Bacteria</taxon>
        <taxon>Bacillati</taxon>
        <taxon>Bacillota</taxon>
        <taxon>Bacilli</taxon>
        <taxon>Lactobacillales</taxon>
        <taxon>Enterococcaceae</taxon>
        <taxon>Enterococcus</taxon>
    </lineage>
</organism>
<feature type="chain" id="PRO_5007181547" evidence="3">
    <location>
        <begin position="27"/>
        <end position="699"/>
    </location>
</feature>
<keyword evidence="3" id="KW-0732">Signal</keyword>
<dbReference type="HOGENOM" id="CLU_019736_0_0_9"/>
<dbReference type="Pfam" id="PF18483">
    <property type="entry name" value="Lectin_L-type_dom"/>
    <property type="match status" value="1"/>
</dbReference>
<dbReference type="AlphaFoldDB" id="A0A125W5K9"/>
<feature type="region of interest" description="Disordered" evidence="2">
    <location>
        <begin position="44"/>
        <end position="110"/>
    </location>
</feature>
<evidence type="ECO:0000259" key="4">
    <source>
        <dbReference type="Pfam" id="PF06458"/>
    </source>
</evidence>
<accession>A0A125W5K9</accession>
<dbReference type="Gene3D" id="2.60.120.200">
    <property type="match status" value="1"/>
</dbReference>
<dbReference type="SUPFAM" id="SSF49899">
    <property type="entry name" value="Concanavalin A-like lectins/glucanases"/>
    <property type="match status" value="1"/>
</dbReference>
<dbReference type="EMBL" id="AEBR01000063">
    <property type="protein sequence ID" value="EFM82518.1"/>
    <property type="molecule type" value="Genomic_DNA"/>
</dbReference>
<evidence type="ECO:0000256" key="3">
    <source>
        <dbReference type="SAM" id="SignalP"/>
    </source>
</evidence>
<dbReference type="InterPro" id="IPR056573">
    <property type="entry name" value="Lectin_L-type_dom"/>
</dbReference>
<proteinExistence type="predicted"/>
<gene>
    <name evidence="5" type="ORF">HMPREF9498_01933</name>
</gene>
<dbReference type="RefSeq" id="WP_002402283.1">
    <property type="nucleotide sequence ID" value="NZ_GL454461.1"/>
</dbReference>
<dbReference type="Proteomes" id="UP000004846">
    <property type="component" value="Unassembled WGS sequence"/>
</dbReference>